<dbReference type="Gene3D" id="3.30.565.10">
    <property type="entry name" value="Histidine kinase-like ATPase, C-terminal domain"/>
    <property type="match status" value="1"/>
</dbReference>
<name>A0A2W5DD72_9BURK</name>
<dbReference type="Gene3D" id="1.10.287.130">
    <property type="match status" value="1"/>
</dbReference>
<dbReference type="PROSITE" id="PS50112">
    <property type="entry name" value="PAS"/>
    <property type="match status" value="1"/>
</dbReference>
<dbReference type="InterPro" id="IPR036890">
    <property type="entry name" value="HATPase_C_sf"/>
</dbReference>
<evidence type="ECO:0000256" key="6">
    <source>
        <dbReference type="SAM" id="Coils"/>
    </source>
</evidence>
<dbReference type="NCBIfam" id="TIGR00229">
    <property type="entry name" value="sensory_box"/>
    <property type="match status" value="2"/>
</dbReference>
<keyword evidence="3" id="KW-0597">Phosphoprotein</keyword>
<evidence type="ECO:0000256" key="5">
    <source>
        <dbReference type="ARBA" id="ARBA00022777"/>
    </source>
</evidence>
<dbReference type="Gene3D" id="3.30.450.20">
    <property type="entry name" value="PAS domain"/>
    <property type="match status" value="3"/>
</dbReference>
<dbReference type="InterPro" id="IPR003661">
    <property type="entry name" value="HisK_dim/P_dom"/>
</dbReference>
<evidence type="ECO:0000259" key="7">
    <source>
        <dbReference type="PROSITE" id="PS50109"/>
    </source>
</evidence>
<dbReference type="PANTHER" id="PTHR43304:SF1">
    <property type="entry name" value="PAC DOMAIN-CONTAINING PROTEIN"/>
    <property type="match status" value="1"/>
</dbReference>
<comment type="caution">
    <text evidence="10">The sequence shown here is derived from an EMBL/GenBank/DDBJ whole genome shotgun (WGS) entry which is preliminary data.</text>
</comment>
<dbReference type="Pfam" id="PF13426">
    <property type="entry name" value="PAS_9"/>
    <property type="match status" value="1"/>
</dbReference>
<dbReference type="SUPFAM" id="SSF55785">
    <property type="entry name" value="PYP-like sensor domain (PAS domain)"/>
    <property type="match status" value="3"/>
</dbReference>
<dbReference type="SUPFAM" id="SSF47384">
    <property type="entry name" value="Homodimeric domain of signal transducing histidine kinase"/>
    <property type="match status" value="1"/>
</dbReference>
<dbReference type="InterPro" id="IPR003594">
    <property type="entry name" value="HATPase_dom"/>
</dbReference>
<dbReference type="Pfam" id="PF08448">
    <property type="entry name" value="PAS_4"/>
    <property type="match status" value="1"/>
</dbReference>
<evidence type="ECO:0000256" key="2">
    <source>
        <dbReference type="ARBA" id="ARBA00012438"/>
    </source>
</evidence>
<keyword evidence="4" id="KW-0808">Transferase</keyword>
<dbReference type="CDD" id="cd00130">
    <property type="entry name" value="PAS"/>
    <property type="match status" value="3"/>
</dbReference>
<dbReference type="InterPro" id="IPR036097">
    <property type="entry name" value="HisK_dim/P_sf"/>
</dbReference>
<evidence type="ECO:0000256" key="1">
    <source>
        <dbReference type="ARBA" id="ARBA00000085"/>
    </source>
</evidence>
<dbReference type="Proteomes" id="UP000249633">
    <property type="component" value="Unassembled WGS sequence"/>
</dbReference>
<dbReference type="SMART" id="SM00086">
    <property type="entry name" value="PAC"/>
    <property type="match status" value="3"/>
</dbReference>
<keyword evidence="5" id="KW-0418">Kinase</keyword>
<dbReference type="Pfam" id="PF08447">
    <property type="entry name" value="PAS_3"/>
    <property type="match status" value="1"/>
</dbReference>
<dbReference type="GO" id="GO:0000155">
    <property type="term" value="F:phosphorelay sensor kinase activity"/>
    <property type="evidence" value="ECO:0007669"/>
    <property type="project" value="InterPro"/>
</dbReference>
<evidence type="ECO:0000313" key="11">
    <source>
        <dbReference type="Proteomes" id="UP000249633"/>
    </source>
</evidence>
<dbReference type="InterPro" id="IPR052162">
    <property type="entry name" value="Sensor_kinase/Photoreceptor"/>
</dbReference>
<dbReference type="EMBL" id="QFOD01000023">
    <property type="protein sequence ID" value="PZP28353.1"/>
    <property type="molecule type" value="Genomic_DNA"/>
</dbReference>
<dbReference type="InterPro" id="IPR004358">
    <property type="entry name" value="Sig_transdc_His_kin-like_C"/>
</dbReference>
<dbReference type="InterPro" id="IPR013655">
    <property type="entry name" value="PAS_fold_3"/>
</dbReference>
<dbReference type="InterPro" id="IPR035965">
    <property type="entry name" value="PAS-like_dom_sf"/>
</dbReference>
<reference evidence="10 11" key="1">
    <citation type="submission" date="2017-08" db="EMBL/GenBank/DDBJ databases">
        <title>Infants hospitalized years apart are colonized by the same room-sourced microbial strains.</title>
        <authorList>
            <person name="Brooks B."/>
            <person name="Olm M.R."/>
            <person name="Firek B.A."/>
            <person name="Baker R."/>
            <person name="Thomas B.C."/>
            <person name="Morowitz M.J."/>
            <person name="Banfield J.F."/>
        </authorList>
    </citation>
    <scope>NUCLEOTIDE SEQUENCE [LARGE SCALE GENOMIC DNA]</scope>
    <source>
        <strain evidence="10">S2_012_000_R2_81</strain>
    </source>
</reference>
<organism evidence="10 11">
    <name type="scientific">Roseateles depolymerans</name>
    <dbReference type="NCBI Taxonomy" id="76731"/>
    <lineage>
        <taxon>Bacteria</taxon>
        <taxon>Pseudomonadati</taxon>
        <taxon>Pseudomonadota</taxon>
        <taxon>Betaproteobacteria</taxon>
        <taxon>Burkholderiales</taxon>
        <taxon>Sphaerotilaceae</taxon>
        <taxon>Roseateles</taxon>
    </lineage>
</organism>
<feature type="domain" description="PAS" evidence="8">
    <location>
        <begin position="421"/>
        <end position="491"/>
    </location>
</feature>
<dbReference type="InterPro" id="IPR013656">
    <property type="entry name" value="PAS_4"/>
</dbReference>
<dbReference type="PRINTS" id="PR00344">
    <property type="entry name" value="BCTRLSENSOR"/>
</dbReference>
<dbReference type="InterPro" id="IPR029016">
    <property type="entry name" value="GAF-like_dom_sf"/>
</dbReference>
<feature type="domain" description="Histidine kinase" evidence="7">
    <location>
        <begin position="577"/>
        <end position="791"/>
    </location>
</feature>
<dbReference type="InterPro" id="IPR005467">
    <property type="entry name" value="His_kinase_dom"/>
</dbReference>
<evidence type="ECO:0000256" key="4">
    <source>
        <dbReference type="ARBA" id="ARBA00022679"/>
    </source>
</evidence>
<feature type="domain" description="PAC" evidence="9">
    <location>
        <begin position="239"/>
        <end position="294"/>
    </location>
</feature>
<dbReference type="PROSITE" id="PS50109">
    <property type="entry name" value="HIS_KIN"/>
    <property type="match status" value="1"/>
</dbReference>
<evidence type="ECO:0000313" key="10">
    <source>
        <dbReference type="EMBL" id="PZP28353.1"/>
    </source>
</evidence>
<dbReference type="InterPro" id="IPR001610">
    <property type="entry name" value="PAC"/>
</dbReference>
<dbReference type="PROSITE" id="PS50113">
    <property type="entry name" value="PAC"/>
    <property type="match status" value="1"/>
</dbReference>
<comment type="catalytic activity">
    <reaction evidence="1">
        <text>ATP + protein L-histidine = ADP + protein N-phospho-L-histidine.</text>
        <dbReference type="EC" id="2.7.13.3"/>
    </reaction>
</comment>
<keyword evidence="6" id="KW-0175">Coiled coil</keyword>
<dbReference type="SUPFAM" id="SSF55781">
    <property type="entry name" value="GAF domain-like"/>
    <property type="match status" value="1"/>
</dbReference>
<evidence type="ECO:0000259" key="8">
    <source>
        <dbReference type="PROSITE" id="PS50112"/>
    </source>
</evidence>
<protein>
    <recommendedName>
        <fullName evidence="2">histidine kinase</fullName>
        <ecNumber evidence="2">2.7.13.3</ecNumber>
    </recommendedName>
</protein>
<dbReference type="Gene3D" id="3.30.450.40">
    <property type="match status" value="1"/>
</dbReference>
<feature type="coiled-coil region" evidence="6">
    <location>
        <begin position="550"/>
        <end position="577"/>
    </location>
</feature>
<evidence type="ECO:0000256" key="3">
    <source>
        <dbReference type="ARBA" id="ARBA00022553"/>
    </source>
</evidence>
<dbReference type="AlphaFoldDB" id="A0A2W5DD72"/>
<accession>A0A2W5DD72</accession>
<dbReference type="SUPFAM" id="SSF55874">
    <property type="entry name" value="ATPase domain of HSP90 chaperone/DNA topoisomerase II/histidine kinase"/>
    <property type="match status" value="1"/>
</dbReference>
<dbReference type="SMART" id="SM00387">
    <property type="entry name" value="HATPase_c"/>
    <property type="match status" value="1"/>
</dbReference>
<dbReference type="SMART" id="SM00388">
    <property type="entry name" value="HisKA"/>
    <property type="match status" value="1"/>
</dbReference>
<dbReference type="EC" id="2.7.13.3" evidence="2"/>
<gene>
    <name evidence="10" type="ORF">DI603_19510</name>
</gene>
<proteinExistence type="predicted"/>
<evidence type="ECO:0000259" key="9">
    <source>
        <dbReference type="PROSITE" id="PS50113"/>
    </source>
</evidence>
<dbReference type="Pfam" id="PF02518">
    <property type="entry name" value="HATPase_c"/>
    <property type="match status" value="1"/>
</dbReference>
<dbReference type="SMART" id="SM00091">
    <property type="entry name" value="PAS"/>
    <property type="match status" value="2"/>
</dbReference>
<dbReference type="InterPro" id="IPR000700">
    <property type="entry name" value="PAS-assoc_C"/>
</dbReference>
<dbReference type="InterPro" id="IPR000014">
    <property type="entry name" value="PAS"/>
</dbReference>
<dbReference type="PANTHER" id="PTHR43304">
    <property type="entry name" value="PHYTOCHROME-LIKE PROTEIN CPH1"/>
    <property type="match status" value="1"/>
</dbReference>
<sequence>MVSDVRPAAEMAPSAAGEMPGLQSLLTLAARLCEAPVARLGLLEADRQRFIAWTDALPPADLPRALSPCVLTADGEAVLELPDLRQDARFAAHPGLLSEPPLCFYAGVVVPRRDGRRSLTLSVMDSRPRRLDALQRDALQRLAGLLAVQFDQDAELRQERRLRAQAEQRFCVLADVAPVGVYHTDALGNCLFTNQAWQRIYGLDASHSLGDAWAGIVHADDAGAVRLAWSRAAHAVQPFESRYRIRRPATAGGGERSVHSQARPLLAEDGQLLGFVGLVEDLTELEAATRALRDSQELLDRTGRVAGIGGWSLDLRTHELIWSDQACRIHDREPGHRPSMDEALSHYQGEAREALELAVRRGMTEGQPWSLELPMTTAAGRVIWVLAQGQADWADGRPVRLVGAIQDVTAYHRAAIELEQSRERLRGLYEATPAVMHSVDRDGRLLNVSDRWLQRLGYRRHEVIGRPLDAFMTAESGRRAREVLRPLLWQDGVLDDSPVQMVCADGTVRDMLVSAVVDPGSDPDGRPPRALALMDDITDDLRQRAELAHEQQLRRQLERHTEELDQLLRERSEMLDVLAHEVRQPLNNASAALQSAAANLAGRGERQAHDRLTRAQAVLGQVLAGVDNTLAAAALLAGGGQVALQDTDVDTLIAVTIADLARDQRDRVVVKRHTATRTVQTDMSLMRLALRNLLTNALRYSPGVSPVTLHVMDVDEPLALRFEVADAGPGIPDALLPRLFTRGARGGGAESTHGLGLYIVRRVMELHGGNVELVRTGPLGTVMRLTLPLAG</sequence>
<dbReference type="CDD" id="cd00075">
    <property type="entry name" value="HATPase"/>
    <property type="match status" value="1"/>
</dbReference>